<dbReference type="RefSeq" id="WP_013747444.1">
    <property type="nucleotide sequence ID" value="NC_015471.1"/>
</dbReference>
<keyword evidence="1" id="KW-0812">Transmembrane</keyword>
<evidence type="ECO:0000313" key="3">
    <source>
        <dbReference type="Proteomes" id="UP000007478"/>
    </source>
</evidence>
<evidence type="ECO:0000256" key="1">
    <source>
        <dbReference type="SAM" id="Phobius"/>
    </source>
</evidence>
<name>F0LN83_THEBM</name>
<protein>
    <recommendedName>
        <fullName evidence="4">Membrane-bound metal-dependent hydrolase</fullName>
    </recommendedName>
</protein>
<dbReference type="eggNOG" id="arCOG01744">
    <property type="taxonomic scope" value="Archaea"/>
</dbReference>
<feature type="transmembrane region" description="Helical" evidence="1">
    <location>
        <begin position="144"/>
        <end position="163"/>
    </location>
</feature>
<dbReference type="KEGG" id="tba:TERMP_02249"/>
<geneLocation type="plasmid" evidence="2 3">
    <name>pTBMP1</name>
</geneLocation>
<dbReference type="PANTHER" id="PTHR35531">
    <property type="entry name" value="INNER MEMBRANE PROTEIN YBCI-RELATED"/>
    <property type="match status" value="1"/>
</dbReference>
<dbReference type="GeneID" id="25394648"/>
<proteinExistence type="predicted"/>
<evidence type="ECO:0000313" key="2">
    <source>
        <dbReference type="EMBL" id="ADT85222.1"/>
    </source>
</evidence>
<dbReference type="PATRIC" id="fig|391623.17.peg.2243"/>
<dbReference type="HOGENOM" id="CLU_898995_0_0_2"/>
<feature type="transmembrane region" description="Helical" evidence="1">
    <location>
        <begin position="73"/>
        <end position="91"/>
    </location>
</feature>
<dbReference type="InterPro" id="IPR007404">
    <property type="entry name" value="YdjM-like"/>
</dbReference>
<keyword evidence="1" id="KW-1133">Transmembrane helix</keyword>
<dbReference type="PANTHER" id="PTHR35531:SF1">
    <property type="entry name" value="INNER MEMBRANE PROTEIN YBCI-RELATED"/>
    <property type="match status" value="1"/>
</dbReference>
<sequence>MMGLTHIVFSIFFYGATASIFNLPITRGILAIVAFGALVPDIDNPTSSIGMLFLPLSKWINKRYGHRTITHSLWFWLGGTCLSLAIAYPVGELTYAVAFSMGTLSHLIADGMTKTGVMLFWPNSRPVYFIPQRLTVKTNSRQELVVFIIFSFLAVSTVGIYYIGWRSVFRSAMPTFVGARNLYLEKGCREGEAYRVFVKLTYCEGFCYDLEGEIIGAGYERFYLATPRGYFEVTENRVPKVYWMKTRGPYYTKILPLRDVMNQKLQLSPFDVVLTNKVPRYIKDVDLNEILKENPGAEVKIYKYKGALK</sequence>
<accession>F0LN83</accession>
<dbReference type="EMBL" id="CP002373">
    <property type="protein sequence ID" value="ADT85222.1"/>
    <property type="molecule type" value="Genomic_DNA"/>
</dbReference>
<dbReference type="Proteomes" id="UP000007478">
    <property type="component" value="Plasmid pTBMP1"/>
</dbReference>
<gene>
    <name evidence="2" type="ordered locus">TERMP_02249</name>
</gene>
<evidence type="ECO:0008006" key="4">
    <source>
        <dbReference type="Google" id="ProtNLM"/>
    </source>
</evidence>
<dbReference type="OrthoDB" id="118042at2157"/>
<reference evidence="2 3" key="1">
    <citation type="journal article" date="2011" name="J. Bacteriol.">
        <title>Complete genome sequence of the hyperthermophilic, piezophilic, heterotrophic, and carboxydotrophic archaeon Thermococcus barophilus MP.</title>
        <authorList>
            <person name="Vannier P."/>
            <person name="Marteinsson V.T."/>
            <person name="Fridjonsson O.H."/>
            <person name="Oger P."/>
            <person name="Jebbar M."/>
        </authorList>
    </citation>
    <scope>NUCLEOTIDE SEQUENCE [LARGE SCALE GENOMIC DNA]</scope>
    <source>
        <strain evidence="3">DSM 11836 / MP</strain>
    </source>
</reference>
<dbReference type="AlphaFoldDB" id="F0LN83"/>
<organism evidence="2 3">
    <name type="scientific">Thermococcus barophilus (strain DSM 11836 / MP)</name>
    <dbReference type="NCBI Taxonomy" id="391623"/>
    <lineage>
        <taxon>Archaea</taxon>
        <taxon>Methanobacteriati</taxon>
        <taxon>Methanobacteriota</taxon>
        <taxon>Thermococci</taxon>
        <taxon>Thermococcales</taxon>
        <taxon>Thermococcaceae</taxon>
        <taxon>Thermococcus</taxon>
    </lineage>
</organism>
<dbReference type="Pfam" id="PF04307">
    <property type="entry name" value="YdjM"/>
    <property type="match status" value="1"/>
</dbReference>
<keyword evidence="1" id="KW-0472">Membrane</keyword>
<keyword evidence="2" id="KW-0614">Plasmid</keyword>
<keyword evidence="3" id="KW-1185">Reference proteome</keyword>